<feature type="region of interest" description="Disordered" evidence="1">
    <location>
        <begin position="1"/>
        <end position="45"/>
    </location>
</feature>
<feature type="region of interest" description="Disordered" evidence="1">
    <location>
        <begin position="383"/>
        <end position="434"/>
    </location>
</feature>
<protein>
    <submittedName>
        <fullName evidence="2">Uncharacterized protein</fullName>
    </submittedName>
</protein>
<feature type="compositionally biased region" description="Low complexity" evidence="1">
    <location>
        <begin position="332"/>
        <end position="341"/>
    </location>
</feature>
<feature type="region of interest" description="Disordered" evidence="1">
    <location>
        <begin position="299"/>
        <end position="361"/>
    </location>
</feature>
<gene>
    <name evidence="2" type="ORF">DFH07DRAFT_936020</name>
</gene>
<proteinExistence type="predicted"/>
<feature type="compositionally biased region" description="Polar residues" evidence="1">
    <location>
        <begin position="410"/>
        <end position="419"/>
    </location>
</feature>
<sequence length="464" mass="50719">MEKTIKEKRERKEGEERSNIERERNKEQVYEGRPISGSDAPFSARRLVPPTACCGQCAPAPSQLEAAFWPTLTRARPQSSIPEGRPSRLASLDPPPLAALPSASAARAPSASAPAPSRRESNLTPGHPSHCHHLRVLIIQPEAPNIVIVGNTLQREQPEGRFLGAMAAVAESAVLVVDGPNEWVHGGAAQESCRSISSASPSRAYKHRTRDAGRAARMHRAPAGGKFASRELDQTVWCAPGNHTHMRIRARALSRLCSFFVGSGGCRRLRFYATRESVSSSGRSGWLGWVLRGHARAADGGELRDSTGGASVSAPPMDEAVGAKDRRRDNVIATTTRIATNARKRGQNKKTEPDNSATMGMRREISTALGSIYDGRGRPAHVCVLGPRNPTQKRRTPNACQREERKKSNENSPLNSAQNPPDLKMEPDSTGQRYTESHSVYHQYWGIRTREYPRPPLMSGPLLL</sequence>
<organism evidence="2 3">
    <name type="scientific">Mycena maculata</name>
    <dbReference type="NCBI Taxonomy" id="230809"/>
    <lineage>
        <taxon>Eukaryota</taxon>
        <taxon>Fungi</taxon>
        <taxon>Dikarya</taxon>
        <taxon>Basidiomycota</taxon>
        <taxon>Agaricomycotina</taxon>
        <taxon>Agaricomycetes</taxon>
        <taxon>Agaricomycetidae</taxon>
        <taxon>Agaricales</taxon>
        <taxon>Marasmiineae</taxon>
        <taxon>Mycenaceae</taxon>
        <taxon>Mycena</taxon>
    </lineage>
</organism>
<feature type="compositionally biased region" description="Low complexity" evidence="1">
    <location>
        <begin position="99"/>
        <end position="116"/>
    </location>
</feature>
<feature type="region of interest" description="Disordered" evidence="1">
    <location>
        <begin position="75"/>
        <end position="129"/>
    </location>
</feature>
<reference evidence="2" key="1">
    <citation type="submission" date="2023-03" db="EMBL/GenBank/DDBJ databases">
        <title>Massive genome expansion in bonnet fungi (Mycena s.s.) driven by repeated elements and novel gene families across ecological guilds.</title>
        <authorList>
            <consortium name="Lawrence Berkeley National Laboratory"/>
            <person name="Harder C.B."/>
            <person name="Miyauchi S."/>
            <person name="Viragh M."/>
            <person name="Kuo A."/>
            <person name="Thoen E."/>
            <person name="Andreopoulos B."/>
            <person name="Lu D."/>
            <person name="Skrede I."/>
            <person name="Drula E."/>
            <person name="Henrissat B."/>
            <person name="Morin E."/>
            <person name="Kohler A."/>
            <person name="Barry K."/>
            <person name="LaButti K."/>
            <person name="Morin E."/>
            <person name="Salamov A."/>
            <person name="Lipzen A."/>
            <person name="Mereny Z."/>
            <person name="Hegedus B."/>
            <person name="Baldrian P."/>
            <person name="Stursova M."/>
            <person name="Weitz H."/>
            <person name="Taylor A."/>
            <person name="Grigoriev I.V."/>
            <person name="Nagy L.G."/>
            <person name="Martin F."/>
            <person name="Kauserud H."/>
        </authorList>
    </citation>
    <scope>NUCLEOTIDE SEQUENCE</scope>
    <source>
        <strain evidence="2">CBHHK188m</strain>
    </source>
</reference>
<keyword evidence="3" id="KW-1185">Reference proteome</keyword>
<accession>A0AAD7K7Y4</accession>
<evidence type="ECO:0000313" key="3">
    <source>
        <dbReference type="Proteomes" id="UP001215280"/>
    </source>
</evidence>
<dbReference type="AlphaFoldDB" id="A0AAD7K7Y4"/>
<dbReference type="EMBL" id="JARJLG010000006">
    <property type="protein sequence ID" value="KAJ7780042.1"/>
    <property type="molecule type" value="Genomic_DNA"/>
</dbReference>
<name>A0AAD7K7Y4_9AGAR</name>
<evidence type="ECO:0000313" key="2">
    <source>
        <dbReference type="EMBL" id="KAJ7780042.1"/>
    </source>
</evidence>
<feature type="compositionally biased region" description="Basic and acidic residues" evidence="1">
    <location>
        <begin position="321"/>
        <end position="330"/>
    </location>
</feature>
<dbReference type="Proteomes" id="UP001215280">
    <property type="component" value="Unassembled WGS sequence"/>
</dbReference>
<feature type="compositionally biased region" description="Basic and acidic residues" evidence="1">
    <location>
        <begin position="1"/>
        <end position="30"/>
    </location>
</feature>
<comment type="caution">
    <text evidence="2">The sequence shown here is derived from an EMBL/GenBank/DDBJ whole genome shotgun (WGS) entry which is preliminary data.</text>
</comment>
<evidence type="ECO:0000256" key="1">
    <source>
        <dbReference type="SAM" id="MobiDB-lite"/>
    </source>
</evidence>
<feature type="region of interest" description="Disordered" evidence="1">
    <location>
        <begin position="195"/>
        <end position="219"/>
    </location>
</feature>